<evidence type="ECO:0000313" key="2">
    <source>
        <dbReference type="Proteomes" id="UP000054107"/>
    </source>
</evidence>
<dbReference type="GO" id="GO:0006260">
    <property type="term" value="P:DNA replication"/>
    <property type="evidence" value="ECO:0007669"/>
    <property type="project" value="TreeGrafter"/>
</dbReference>
<dbReference type="Proteomes" id="UP000054107">
    <property type="component" value="Unassembled WGS sequence"/>
</dbReference>
<evidence type="ECO:0000313" key="1">
    <source>
        <dbReference type="EMBL" id="CEP10810.1"/>
    </source>
</evidence>
<dbReference type="PANTHER" id="PTHR23274:SF48">
    <property type="entry name" value="ATP-DEPENDENT DNA HELICASE"/>
    <property type="match status" value="1"/>
</dbReference>
<protein>
    <recommendedName>
        <fullName evidence="3">UvrD-like helicase C-terminal domain-containing protein</fullName>
    </recommendedName>
</protein>
<dbReference type="PANTHER" id="PTHR23274">
    <property type="entry name" value="DNA HELICASE-RELATED"/>
    <property type="match status" value="1"/>
</dbReference>
<dbReference type="GO" id="GO:0005657">
    <property type="term" value="C:replication fork"/>
    <property type="evidence" value="ECO:0007669"/>
    <property type="project" value="TreeGrafter"/>
</dbReference>
<dbReference type="InterPro" id="IPR027417">
    <property type="entry name" value="P-loop_NTPase"/>
</dbReference>
<sequence>MMTCNIDTADGLVNGAICTLKQTIIGHSDLGHSKPIKLWVQFENSLSAANLRQSQASLRARFEVPDNWTMIEPFSKVVKSNIHTRLKVLRKQFPIIPAEAITIHKSQGSTFLLYVACSRATSARGLKIYCRDNKFIPPKPLRMDRGSKLRIELERLENV</sequence>
<evidence type="ECO:0008006" key="3">
    <source>
        <dbReference type="Google" id="ProtNLM"/>
    </source>
</evidence>
<keyword evidence="2" id="KW-1185">Reference proteome</keyword>
<reference evidence="1 2" key="1">
    <citation type="submission" date="2014-09" db="EMBL/GenBank/DDBJ databases">
        <authorList>
            <person name="Ellenberger Sabrina"/>
        </authorList>
    </citation>
    <scope>NUCLEOTIDE SEQUENCE [LARGE SCALE GENOMIC DNA]</scope>
    <source>
        <strain evidence="1 2">CBS 412.66</strain>
    </source>
</reference>
<dbReference type="STRING" id="35722.A0A0B7N5R2"/>
<gene>
    <name evidence="1" type="primary">PARPA_04582.1 scaffold 14408</name>
</gene>
<name>A0A0B7N5R2_9FUNG</name>
<dbReference type="OrthoDB" id="3691720at2759"/>
<dbReference type="EMBL" id="LN725259">
    <property type="protein sequence ID" value="CEP10810.1"/>
    <property type="molecule type" value="Genomic_DNA"/>
</dbReference>
<dbReference type="Gene3D" id="3.40.50.300">
    <property type="entry name" value="P-loop containing nucleotide triphosphate hydrolases"/>
    <property type="match status" value="1"/>
</dbReference>
<accession>A0A0B7N5R2</accession>
<proteinExistence type="predicted"/>
<dbReference type="AlphaFoldDB" id="A0A0B7N5R2"/>
<dbReference type="SUPFAM" id="SSF52540">
    <property type="entry name" value="P-loop containing nucleoside triphosphate hydrolases"/>
    <property type="match status" value="1"/>
</dbReference>
<organism evidence="1 2">
    <name type="scientific">Parasitella parasitica</name>
    <dbReference type="NCBI Taxonomy" id="35722"/>
    <lineage>
        <taxon>Eukaryota</taxon>
        <taxon>Fungi</taxon>
        <taxon>Fungi incertae sedis</taxon>
        <taxon>Mucoromycota</taxon>
        <taxon>Mucoromycotina</taxon>
        <taxon>Mucoromycetes</taxon>
        <taxon>Mucorales</taxon>
        <taxon>Mucorineae</taxon>
        <taxon>Mucoraceae</taxon>
        <taxon>Parasitella</taxon>
    </lineage>
</organism>